<proteinExistence type="predicted"/>
<dbReference type="AlphaFoldDB" id="A0AAD9UL09"/>
<comment type="caution">
    <text evidence="1">The sequence shown here is derived from an EMBL/GenBank/DDBJ whole genome shotgun (WGS) entry which is preliminary data.</text>
</comment>
<reference evidence="1" key="1">
    <citation type="journal article" date="2023" name="Mol. Biol. Evol.">
        <title>Third-Generation Sequencing Reveals the Adaptive Role of the Epigenome in Three Deep-Sea Polychaetes.</title>
        <authorList>
            <person name="Perez M."/>
            <person name="Aroh O."/>
            <person name="Sun Y."/>
            <person name="Lan Y."/>
            <person name="Juniper S.K."/>
            <person name="Young C.R."/>
            <person name="Angers B."/>
            <person name="Qian P.Y."/>
        </authorList>
    </citation>
    <scope>NUCLEOTIDE SEQUENCE</scope>
    <source>
        <strain evidence="1">R07B-5</strain>
    </source>
</reference>
<keyword evidence="2" id="KW-1185">Reference proteome</keyword>
<gene>
    <name evidence="1" type="ORF">NP493_13g08006</name>
</gene>
<dbReference type="EMBL" id="JAODUO010000013">
    <property type="protein sequence ID" value="KAK2193418.1"/>
    <property type="molecule type" value="Genomic_DNA"/>
</dbReference>
<protein>
    <submittedName>
        <fullName evidence="1">Uncharacterized protein</fullName>
    </submittedName>
</protein>
<organism evidence="1 2">
    <name type="scientific">Ridgeia piscesae</name>
    <name type="common">Tubeworm</name>
    <dbReference type="NCBI Taxonomy" id="27915"/>
    <lineage>
        <taxon>Eukaryota</taxon>
        <taxon>Metazoa</taxon>
        <taxon>Spiralia</taxon>
        <taxon>Lophotrochozoa</taxon>
        <taxon>Annelida</taxon>
        <taxon>Polychaeta</taxon>
        <taxon>Sedentaria</taxon>
        <taxon>Canalipalpata</taxon>
        <taxon>Sabellida</taxon>
        <taxon>Siboglinidae</taxon>
        <taxon>Ridgeia</taxon>
    </lineage>
</organism>
<accession>A0AAD9UL09</accession>
<dbReference type="Proteomes" id="UP001209878">
    <property type="component" value="Unassembled WGS sequence"/>
</dbReference>
<evidence type="ECO:0000313" key="2">
    <source>
        <dbReference type="Proteomes" id="UP001209878"/>
    </source>
</evidence>
<sequence>MQSKPERARPPPQEILSVSGALRVANDTDASILINRGEYICHARQITAVSPADDPDVCSARTRLCSKSNTSHSTEVSIDLDACLTGDVRQVQETAQRLR</sequence>
<evidence type="ECO:0000313" key="1">
    <source>
        <dbReference type="EMBL" id="KAK2193418.1"/>
    </source>
</evidence>
<name>A0AAD9UL09_RIDPI</name>